<keyword evidence="3" id="KW-1185">Reference proteome</keyword>
<dbReference type="NCBIfam" id="TIGR02118">
    <property type="entry name" value="EthD family reductase"/>
    <property type="match status" value="1"/>
</dbReference>
<dbReference type="Pfam" id="PF07110">
    <property type="entry name" value="EthD"/>
    <property type="match status" value="1"/>
</dbReference>
<proteinExistence type="predicted"/>
<evidence type="ECO:0000259" key="1">
    <source>
        <dbReference type="Pfam" id="PF07110"/>
    </source>
</evidence>
<feature type="domain" description="EthD" evidence="1">
    <location>
        <begin position="12"/>
        <end position="88"/>
    </location>
</feature>
<dbReference type="EMBL" id="PZKG01000091">
    <property type="protein sequence ID" value="PTE20650.1"/>
    <property type="molecule type" value="Genomic_DNA"/>
</dbReference>
<dbReference type="Gene3D" id="3.30.70.100">
    <property type="match status" value="1"/>
</dbReference>
<dbReference type="InterPro" id="IPR009799">
    <property type="entry name" value="EthD_dom"/>
</dbReference>
<organism evidence="2 3">
    <name type="scientific">Cereibacter changlensis JA139</name>
    <dbReference type="NCBI Taxonomy" id="1188249"/>
    <lineage>
        <taxon>Bacteria</taxon>
        <taxon>Pseudomonadati</taxon>
        <taxon>Pseudomonadota</taxon>
        <taxon>Alphaproteobacteria</taxon>
        <taxon>Rhodobacterales</taxon>
        <taxon>Paracoccaceae</taxon>
        <taxon>Cereibacter</taxon>
    </lineage>
</organism>
<dbReference type="OrthoDB" id="5294870at2"/>
<dbReference type="GO" id="GO:0016491">
    <property type="term" value="F:oxidoreductase activity"/>
    <property type="evidence" value="ECO:0007669"/>
    <property type="project" value="InterPro"/>
</dbReference>
<gene>
    <name evidence="2" type="ORF">C5F48_16390</name>
</gene>
<dbReference type="RefSeq" id="WP_107664955.1">
    <property type="nucleotide sequence ID" value="NZ_PZKG01000091.1"/>
</dbReference>
<accession>A0A2T4JRW0</accession>
<protein>
    <submittedName>
        <fullName evidence="2">EthD family reductase</fullName>
    </submittedName>
</protein>
<dbReference type="InterPro" id="IPR011008">
    <property type="entry name" value="Dimeric_a/b-barrel"/>
</dbReference>
<dbReference type="PANTHER" id="PTHR40260">
    <property type="entry name" value="BLR8190 PROTEIN"/>
    <property type="match status" value="1"/>
</dbReference>
<dbReference type="AlphaFoldDB" id="A0A2T4JRW0"/>
<sequence>MARLVVMYRTPADAGAFDRHYRETHIPLANNLPGLRSYEISAGPVLAPGGASDYHLVAVLGFDDIGALQAALGSPEGAAAVADLEIFATAGVEILMFDDAPA</sequence>
<name>A0A2T4JRW0_9RHOB</name>
<comment type="caution">
    <text evidence="2">The sequence shown here is derived from an EMBL/GenBank/DDBJ whole genome shotgun (WGS) entry which is preliminary data.</text>
</comment>
<evidence type="ECO:0000313" key="2">
    <source>
        <dbReference type="EMBL" id="PTE20650.1"/>
    </source>
</evidence>
<dbReference type="SUPFAM" id="SSF54909">
    <property type="entry name" value="Dimeric alpha+beta barrel"/>
    <property type="match status" value="1"/>
</dbReference>
<evidence type="ECO:0000313" key="3">
    <source>
        <dbReference type="Proteomes" id="UP000241010"/>
    </source>
</evidence>
<dbReference type="PANTHER" id="PTHR40260:SF2">
    <property type="entry name" value="BLR8190 PROTEIN"/>
    <property type="match status" value="1"/>
</dbReference>
<dbReference type="Proteomes" id="UP000241010">
    <property type="component" value="Unassembled WGS sequence"/>
</dbReference>
<reference evidence="2 3" key="1">
    <citation type="submission" date="2018-03" db="EMBL/GenBank/DDBJ databases">
        <title>Cereibacter changlensis.</title>
        <authorList>
            <person name="Meyer T.E."/>
            <person name="Miller S."/>
            <person name="Lodha T."/>
            <person name="Gandham S."/>
            <person name="Chintalapati S."/>
            <person name="Chintalapati V.R."/>
        </authorList>
    </citation>
    <scope>NUCLEOTIDE SEQUENCE [LARGE SCALE GENOMIC DNA]</scope>
    <source>
        <strain evidence="2 3">JA139</strain>
    </source>
</reference>